<sequence>MRAAVYKGERVLEVEEIPTPTAGTGEVVIRVRYCAVCGTDVHAFMYDVAPPGTVMGHEYCGTVTEVGEGVTRWQVGDRVVGGGGNPPPGYVPSGPRNDPRYNYRTMGFPEGAKTRAYAEYVQLEDWEPMPIPDGVSDEEAALAEPCAVTVHAVRLSQIKLGDRVLVMGAGPIGLFCMQTARAAGATSVFVSEPAPARAEAARSLGADAVINPFTENVEERLVELTDGVGPDIVFECAAVPNPSTLDSALNIVKRGGQVVLVAIAWEPTPLVTPDWMAREVKLQASFRHTAGGLARCAGADARGTGECGAYDWRNELPAAGRYTGCV</sequence>
<dbReference type="InterPro" id="IPR050129">
    <property type="entry name" value="Zn_alcohol_dh"/>
</dbReference>
<evidence type="ECO:0000259" key="5">
    <source>
        <dbReference type="SMART" id="SM00829"/>
    </source>
</evidence>
<organism evidence="6 7">
    <name type="scientific">Geodia barretti</name>
    <name type="common">Barrett's horny sponge</name>
    <dbReference type="NCBI Taxonomy" id="519541"/>
    <lineage>
        <taxon>Eukaryota</taxon>
        <taxon>Metazoa</taxon>
        <taxon>Porifera</taxon>
        <taxon>Demospongiae</taxon>
        <taxon>Heteroscleromorpha</taxon>
        <taxon>Tetractinellida</taxon>
        <taxon>Astrophorina</taxon>
        <taxon>Geodiidae</taxon>
        <taxon>Geodia</taxon>
    </lineage>
</organism>
<comment type="caution">
    <text evidence="6">The sequence shown here is derived from an EMBL/GenBank/DDBJ whole genome shotgun (WGS) entry which is preliminary data.</text>
</comment>
<keyword evidence="7" id="KW-1185">Reference proteome</keyword>
<gene>
    <name evidence="6" type="ORF">GBAR_LOCUS5383</name>
</gene>
<dbReference type="Gene3D" id="3.90.180.10">
    <property type="entry name" value="Medium-chain alcohol dehydrogenases, catalytic domain"/>
    <property type="match status" value="1"/>
</dbReference>
<proteinExistence type="inferred from homology"/>
<dbReference type="PANTHER" id="PTHR43401:SF2">
    <property type="entry name" value="L-THREONINE 3-DEHYDROGENASE"/>
    <property type="match status" value="1"/>
</dbReference>
<comment type="similarity">
    <text evidence="4">Belongs to the zinc-containing alcohol dehydrogenase family.</text>
</comment>
<dbReference type="GO" id="GO:0008270">
    <property type="term" value="F:zinc ion binding"/>
    <property type="evidence" value="ECO:0007669"/>
    <property type="project" value="InterPro"/>
</dbReference>
<dbReference type="SMART" id="SM00829">
    <property type="entry name" value="PKS_ER"/>
    <property type="match status" value="1"/>
</dbReference>
<evidence type="ECO:0000256" key="3">
    <source>
        <dbReference type="ARBA" id="ARBA00023002"/>
    </source>
</evidence>
<dbReference type="EMBL" id="CASHTH010000800">
    <property type="protein sequence ID" value="CAI8007796.1"/>
    <property type="molecule type" value="Genomic_DNA"/>
</dbReference>
<keyword evidence="1 4" id="KW-0479">Metal-binding</keyword>
<dbReference type="PROSITE" id="PS00059">
    <property type="entry name" value="ADH_ZINC"/>
    <property type="match status" value="1"/>
</dbReference>
<feature type="domain" description="Enoyl reductase (ER)" evidence="5">
    <location>
        <begin position="8"/>
        <end position="293"/>
    </location>
</feature>
<dbReference type="InterPro" id="IPR011032">
    <property type="entry name" value="GroES-like_sf"/>
</dbReference>
<dbReference type="InterPro" id="IPR002328">
    <property type="entry name" value="ADH_Zn_CS"/>
</dbReference>
<keyword evidence="2 4" id="KW-0862">Zinc</keyword>
<evidence type="ECO:0000256" key="4">
    <source>
        <dbReference type="RuleBase" id="RU361277"/>
    </source>
</evidence>
<dbReference type="InterPro" id="IPR013149">
    <property type="entry name" value="ADH-like_C"/>
</dbReference>
<protein>
    <submittedName>
        <fullName evidence="6">Sorbitol dehydrogenase</fullName>
    </submittedName>
</protein>
<evidence type="ECO:0000313" key="7">
    <source>
        <dbReference type="Proteomes" id="UP001174909"/>
    </source>
</evidence>
<evidence type="ECO:0000256" key="1">
    <source>
        <dbReference type="ARBA" id="ARBA00022723"/>
    </source>
</evidence>
<dbReference type="Gene3D" id="3.40.50.720">
    <property type="entry name" value="NAD(P)-binding Rossmann-like Domain"/>
    <property type="match status" value="1"/>
</dbReference>
<evidence type="ECO:0000313" key="6">
    <source>
        <dbReference type="EMBL" id="CAI8007796.1"/>
    </source>
</evidence>
<dbReference type="PANTHER" id="PTHR43401">
    <property type="entry name" value="L-THREONINE 3-DEHYDROGENASE"/>
    <property type="match status" value="1"/>
</dbReference>
<comment type="cofactor">
    <cofactor evidence="4">
        <name>Zn(2+)</name>
        <dbReference type="ChEBI" id="CHEBI:29105"/>
    </cofactor>
</comment>
<dbReference type="SUPFAM" id="SSF50129">
    <property type="entry name" value="GroES-like"/>
    <property type="match status" value="1"/>
</dbReference>
<dbReference type="InterPro" id="IPR036291">
    <property type="entry name" value="NAD(P)-bd_dom_sf"/>
</dbReference>
<dbReference type="InterPro" id="IPR020843">
    <property type="entry name" value="ER"/>
</dbReference>
<reference evidence="6" key="1">
    <citation type="submission" date="2023-03" db="EMBL/GenBank/DDBJ databases">
        <authorList>
            <person name="Steffen K."/>
            <person name="Cardenas P."/>
        </authorList>
    </citation>
    <scope>NUCLEOTIDE SEQUENCE</scope>
</reference>
<dbReference type="AlphaFoldDB" id="A0AA35W8B8"/>
<name>A0AA35W8B8_GEOBA</name>
<dbReference type="InterPro" id="IPR013154">
    <property type="entry name" value="ADH-like_N"/>
</dbReference>
<dbReference type="Pfam" id="PF08240">
    <property type="entry name" value="ADH_N"/>
    <property type="match status" value="1"/>
</dbReference>
<dbReference type="GO" id="GO:0016491">
    <property type="term" value="F:oxidoreductase activity"/>
    <property type="evidence" value="ECO:0007669"/>
    <property type="project" value="UniProtKB-KW"/>
</dbReference>
<evidence type="ECO:0000256" key="2">
    <source>
        <dbReference type="ARBA" id="ARBA00022833"/>
    </source>
</evidence>
<keyword evidence="3" id="KW-0560">Oxidoreductase</keyword>
<accession>A0AA35W8B8</accession>
<dbReference type="Proteomes" id="UP001174909">
    <property type="component" value="Unassembled WGS sequence"/>
</dbReference>
<dbReference type="Pfam" id="PF00107">
    <property type="entry name" value="ADH_zinc_N"/>
    <property type="match status" value="1"/>
</dbReference>
<dbReference type="SUPFAM" id="SSF51735">
    <property type="entry name" value="NAD(P)-binding Rossmann-fold domains"/>
    <property type="match status" value="1"/>
</dbReference>